<name>A0A858BZL7_9FIRM</name>
<keyword evidence="1" id="KW-0472">Membrane</keyword>
<sequence length="227" mass="25990">MENGVQRYLRAVVVVLITAFCAMKLPHQDKAIFDLLIPAIKLSPGSRLYLNGVLPLVLLLWSYKEIVKSNYFKSGKITIFLVMFFILVPFTFKAMDVIKIPYYVLSSGLKSIDVVESDYSFSNEPDGNTINIDLSLKNYGKEVKDLNVAIDLPKSLEKIIDTDPIALSEQYTVDKQHGILQIKESIPFKYKEGFSEEDLFNTYYFYDDYKIILSKADEKLTIIQKGR</sequence>
<evidence type="ECO:0000313" key="3">
    <source>
        <dbReference type="Proteomes" id="UP000466848"/>
    </source>
</evidence>
<protein>
    <submittedName>
        <fullName evidence="2">Uncharacterized protein</fullName>
    </submittedName>
</protein>
<organism evidence="2 3">
    <name type="scientific">Aminipila butyrica</name>
    <dbReference type="NCBI Taxonomy" id="433296"/>
    <lineage>
        <taxon>Bacteria</taxon>
        <taxon>Bacillati</taxon>
        <taxon>Bacillota</taxon>
        <taxon>Clostridia</taxon>
        <taxon>Peptostreptococcales</taxon>
        <taxon>Anaerovoracaceae</taxon>
        <taxon>Aminipila</taxon>
    </lineage>
</organism>
<dbReference type="AlphaFoldDB" id="A0A858BZL7"/>
<feature type="transmembrane region" description="Helical" evidence="1">
    <location>
        <begin position="75"/>
        <end position="92"/>
    </location>
</feature>
<reference evidence="2 3" key="1">
    <citation type="submission" date="2020-02" db="EMBL/GenBank/DDBJ databases">
        <authorList>
            <person name="Kim Y.B."/>
            <person name="Roh S.W."/>
        </authorList>
    </citation>
    <scope>NUCLEOTIDE SEQUENCE [LARGE SCALE GENOMIC DNA]</scope>
    <source>
        <strain evidence="2 3">DSM 103574</strain>
    </source>
</reference>
<feature type="transmembrane region" description="Helical" evidence="1">
    <location>
        <begin position="7"/>
        <end position="26"/>
    </location>
</feature>
<proteinExistence type="predicted"/>
<feature type="transmembrane region" description="Helical" evidence="1">
    <location>
        <begin position="46"/>
        <end position="63"/>
    </location>
</feature>
<keyword evidence="1" id="KW-0812">Transmembrane</keyword>
<dbReference type="EMBL" id="CP048649">
    <property type="protein sequence ID" value="QIB70380.1"/>
    <property type="molecule type" value="Genomic_DNA"/>
</dbReference>
<dbReference type="Proteomes" id="UP000466848">
    <property type="component" value="Chromosome"/>
</dbReference>
<dbReference type="KEGG" id="abut:Ami103574_14250"/>
<keyword evidence="1" id="KW-1133">Transmembrane helix</keyword>
<keyword evidence="3" id="KW-1185">Reference proteome</keyword>
<gene>
    <name evidence="2" type="ORF">Ami103574_14250</name>
</gene>
<dbReference type="RefSeq" id="WP_163067618.1">
    <property type="nucleotide sequence ID" value="NZ_CP048649.1"/>
</dbReference>
<evidence type="ECO:0000313" key="2">
    <source>
        <dbReference type="EMBL" id="QIB70380.1"/>
    </source>
</evidence>
<evidence type="ECO:0000256" key="1">
    <source>
        <dbReference type="SAM" id="Phobius"/>
    </source>
</evidence>
<accession>A0A858BZL7</accession>